<dbReference type="Proteomes" id="UP000234456">
    <property type="component" value="Unassembled WGS sequence"/>
</dbReference>
<feature type="region of interest" description="Disordered" evidence="1">
    <location>
        <begin position="1"/>
        <end position="40"/>
    </location>
</feature>
<sequence length="68" mass="7549">MICKSHTQRPSVPASQRPGGMAHTTRPLLQREGTERGAVEGQDWYSPVEYAILYESLVRRTPQAPLAA</sequence>
<dbReference type="AlphaFoldDB" id="A0A2N4TTB4"/>
<accession>A0A2N4TTB4</accession>
<evidence type="ECO:0000256" key="1">
    <source>
        <dbReference type="SAM" id="MobiDB-lite"/>
    </source>
</evidence>
<name>A0A2N4TTB4_RALPI</name>
<proteinExistence type="predicted"/>
<gene>
    <name evidence="2" type="ORF">C0Q88_13610</name>
</gene>
<reference evidence="2 3" key="1">
    <citation type="submission" date="2017-12" db="EMBL/GenBank/DDBJ databases">
        <title>Draft genome sequence of Ralstonia pickettii 52.</title>
        <authorList>
            <person name="Zheng B."/>
        </authorList>
    </citation>
    <scope>NUCLEOTIDE SEQUENCE [LARGE SCALE GENOMIC DNA]</scope>
    <source>
        <strain evidence="2 3">52</strain>
    </source>
</reference>
<evidence type="ECO:0000313" key="3">
    <source>
        <dbReference type="Proteomes" id="UP000234456"/>
    </source>
</evidence>
<organism evidence="2 3">
    <name type="scientific">Ralstonia pickettii</name>
    <name type="common">Burkholderia pickettii</name>
    <dbReference type="NCBI Taxonomy" id="329"/>
    <lineage>
        <taxon>Bacteria</taxon>
        <taxon>Pseudomonadati</taxon>
        <taxon>Pseudomonadota</taxon>
        <taxon>Betaproteobacteria</taxon>
        <taxon>Burkholderiales</taxon>
        <taxon>Burkholderiaceae</taxon>
        <taxon>Ralstonia</taxon>
    </lineage>
</organism>
<dbReference type="EMBL" id="PKQE01000002">
    <property type="protein sequence ID" value="PLC42947.1"/>
    <property type="molecule type" value="Genomic_DNA"/>
</dbReference>
<comment type="caution">
    <text evidence="2">The sequence shown here is derived from an EMBL/GenBank/DDBJ whole genome shotgun (WGS) entry which is preliminary data.</text>
</comment>
<evidence type="ECO:0000313" key="2">
    <source>
        <dbReference type="EMBL" id="PLC42947.1"/>
    </source>
</evidence>
<protein>
    <submittedName>
        <fullName evidence="2">Uncharacterized protein</fullName>
    </submittedName>
</protein>